<dbReference type="PANTHER" id="PTHR12829">
    <property type="entry name" value="N6-ADENOSINE-METHYLTRANSFERASE"/>
    <property type="match status" value="1"/>
</dbReference>
<dbReference type="PROSITE" id="PS51143">
    <property type="entry name" value="MT_A70"/>
    <property type="match status" value="1"/>
</dbReference>
<keyword evidence="4" id="KW-1185">Reference proteome</keyword>
<dbReference type="AlphaFoldDB" id="A0A0N4UI74"/>
<evidence type="ECO:0000313" key="5">
    <source>
        <dbReference type="WBParaSite" id="DME_0000729301-mRNA-1"/>
    </source>
</evidence>
<name>A0A0N4UI74_DRAME</name>
<evidence type="ECO:0000313" key="2">
    <source>
        <dbReference type="EMBL" id="VDN51738.1"/>
    </source>
</evidence>
<proteinExistence type="inferred from homology"/>
<sequence length="161" mass="18541">MFDGIELFEVPINELLSNNGILVMWTTNSCHVTNIVNDLMHHYALEIVVTWHWVKITKSGEPVTGFNPHHKVPFESFIIACKSDYLDYYKKLTSEDFLIIGTPSSIHSRKPPILPLFKDLNILNGEVTCLELFGRYLLPNTITVGYEALKLQDIRYFIVQK</sequence>
<dbReference type="OrthoDB" id="61116at2759"/>
<evidence type="ECO:0000313" key="4">
    <source>
        <dbReference type="Proteomes" id="UP000274756"/>
    </source>
</evidence>
<gene>
    <name evidence="2" type="ORF">DME_LOCUS1711</name>
</gene>
<evidence type="ECO:0000256" key="1">
    <source>
        <dbReference type="PROSITE-ProRule" id="PRU00489"/>
    </source>
</evidence>
<dbReference type="InterPro" id="IPR007757">
    <property type="entry name" value="MT-A70-like"/>
</dbReference>
<dbReference type="WBParaSite" id="DME_0000729301-mRNA-1">
    <property type="protein sequence ID" value="DME_0000729301-mRNA-1"/>
    <property type="gene ID" value="DME_0000729301"/>
</dbReference>
<dbReference type="EMBL" id="UYYG01000029">
    <property type="protein sequence ID" value="VDN51738.1"/>
    <property type="molecule type" value="Genomic_DNA"/>
</dbReference>
<reference evidence="5" key="1">
    <citation type="submission" date="2017-02" db="UniProtKB">
        <authorList>
            <consortium name="WormBaseParasite"/>
        </authorList>
    </citation>
    <scope>IDENTIFICATION</scope>
</reference>
<dbReference type="Pfam" id="PF05063">
    <property type="entry name" value="MT-A70"/>
    <property type="match status" value="1"/>
</dbReference>
<reference evidence="2 4" key="2">
    <citation type="submission" date="2018-11" db="EMBL/GenBank/DDBJ databases">
        <authorList>
            <consortium name="Pathogen Informatics"/>
        </authorList>
    </citation>
    <scope>NUCLEOTIDE SEQUENCE [LARGE SCALE GENOMIC DNA]</scope>
</reference>
<protein>
    <submittedName>
        <fullName evidence="5">Methyltransferase</fullName>
    </submittedName>
</protein>
<dbReference type="Proteomes" id="UP000038040">
    <property type="component" value="Unplaced"/>
</dbReference>
<dbReference type="Proteomes" id="UP000274756">
    <property type="component" value="Unassembled WGS sequence"/>
</dbReference>
<dbReference type="GO" id="GO:0008168">
    <property type="term" value="F:methyltransferase activity"/>
    <property type="evidence" value="ECO:0007669"/>
    <property type="project" value="TreeGrafter"/>
</dbReference>
<dbReference type="STRING" id="318479.A0A0N4UI74"/>
<dbReference type="PANTHER" id="PTHR12829:SF4">
    <property type="entry name" value="N(6)-ADENINE-SPECIFIC METHYLTRANSFERASE METTL4"/>
    <property type="match status" value="1"/>
</dbReference>
<accession>A0A0N4UI74</accession>
<organism evidence="3 5">
    <name type="scientific">Dracunculus medinensis</name>
    <name type="common">Guinea worm</name>
    <dbReference type="NCBI Taxonomy" id="318479"/>
    <lineage>
        <taxon>Eukaryota</taxon>
        <taxon>Metazoa</taxon>
        <taxon>Ecdysozoa</taxon>
        <taxon>Nematoda</taxon>
        <taxon>Chromadorea</taxon>
        <taxon>Rhabditida</taxon>
        <taxon>Spirurina</taxon>
        <taxon>Dracunculoidea</taxon>
        <taxon>Dracunculidae</taxon>
        <taxon>Dracunculus</taxon>
    </lineage>
</organism>
<dbReference type="GO" id="GO:0005634">
    <property type="term" value="C:nucleus"/>
    <property type="evidence" value="ECO:0007669"/>
    <property type="project" value="TreeGrafter"/>
</dbReference>
<evidence type="ECO:0000313" key="3">
    <source>
        <dbReference type="Proteomes" id="UP000038040"/>
    </source>
</evidence>
<comment type="similarity">
    <text evidence="1">Belongs to the MT-A70-like family.</text>
</comment>